<accession>A0A835PZX1</accession>
<keyword evidence="1" id="KW-0812">Transmembrane</keyword>
<feature type="transmembrane region" description="Helical" evidence="1">
    <location>
        <begin position="60"/>
        <end position="82"/>
    </location>
</feature>
<evidence type="ECO:0000256" key="1">
    <source>
        <dbReference type="SAM" id="Phobius"/>
    </source>
</evidence>
<proteinExistence type="predicted"/>
<evidence type="ECO:0000313" key="2">
    <source>
        <dbReference type="EMBL" id="KAG0463580.1"/>
    </source>
</evidence>
<keyword evidence="1" id="KW-1133">Transmembrane helix</keyword>
<dbReference type="AlphaFoldDB" id="A0A835PZX1"/>
<gene>
    <name evidence="2" type="ORF">HPP92_019649</name>
</gene>
<dbReference type="Proteomes" id="UP000636800">
    <property type="component" value="Chromosome 10"/>
</dbReference>
<dbReference type="OrthoDB" id="272141at2759"/>
<sequence length="111" mass="12525">MQFSIDFPTKETPRFAQRGFPSNTTAMATFPYVSLLLIAGSCSSFVGIPNFVLRNFPLRLLPLLYSAIFLWSHLFPCSVLLLHGFPVEASLIRVHYKPIDWEKVEMSTAGD</sequence>
<reference evidence="2 3" key="1">
    <citation type="journal article" date="2020" name="Nat. Food">
        <title>A phased Vanilla planifolia genome enables genetic improvement of flavour and production.</title>
        <authorList>
            <person name="Hasing T."/>
            <person name="Tang H."/>
            <person name="Brym M."/>
            <person name="Khazi F."/>
            <person name="Huang T."/>
            <person name="Chambers A.H."/>
        </authorList>
    </citation>
    <scope>NUCLEOTIDE SEQUENCE [LARGE SCALE GENOMIC DNA]</scope>
    <source>
        <tissue evidence="2">Leaf</tissue>
    </source>
</reference>
<organism evidence="2 3">
    <name type="scientific">Vanilla planifolia</name>
    <name type="common">Vanilla</name>
    <dbReference type="NCBI Taxonomy" id="51239"/>
    <lineage>
        <taxon>Eukaryota</taxon>
        <taxon>Viridiplantae</taxon>
        <taxon>Streptophyta</taxon>
        <taxon>Embryophyta</taxon>
        <taxon>Tracheophyta</taxon>
        <taxon>Spermatophyta</taxon>
        <taxon>Magnoliopsida</taxon>
        <taxon>Liliopsida</taxon>
        <taxon>Asparagales</taxon>
        <taxon>Orchidaceae</taxon>
        <taxon>Vanilloideae</taxon>
        <taxon>Vanilleae</taxon>
        <taxon>Vanilla</taxon>
    </lineage>
</organism>
<name>A0A835PZX1_VANPL</name>
<evidence type="ECO:0000313" key="3">
    <source>
        <dbReference type="Proteomes" id="UP000636800"/>
    </source>
</evidence>
<keyword evidence="3" id="KW-1185">Reference proteome</keyword>
<comment type="caution">
    <text evidence="2">The sequence shown here is derived from an EMBL/GenBank/DDBJ whole genome shotgun (WGS) entry which is preliminary data.</text>
</comment>
<feature type="transmembrane region" description="Helical" evidence="1">
    <location>
        <begin position="30"/>
        <end position="53"/>
    </location>
</feature>
<dbReference type="EMBL" id="JADCNL010000010">
    <property type="protein sequence ID" value="KAG0463580.1"/>
    <property type="molecule type" value="Genomic_DNA"/>
</dbReference>
<protein>
    <submittedName>
        <fullName evidence="2">Uncharacterized protein</fullName>
    </submittedName>
</protein>
<keyword evidence="1" id="KW-0472">Membrane</keyword>